<evidence type="ECO:0000256" key="1">
    <source>
        <dbReference type="ARBA" id="ARBA00001946"/>
    </source>
</evidence>
<evidence type="ECO:0000313" key="7">
    <source>
        <dbReference type="EMBL" id="GAA5064150.1"/>
    </source>
</evidence>
<comment type="caution">
    <text evidence="7">The sequence shown here is derived from an EMBL/GenBank/DDBJ whole genome shotgun (WGS) entry which is preliminary data.</text>
</comment>
<protein>
    <submittedName>
        <fullName evidence="7">NUDIX domain-containing protein</fullName>
    </submittedName>
</protein>
<dbReference type="SUPFAM" id="SSF55811">
    <property type="entry name" value="Nudix"/>
    <property type="match status" value="1"/>
</dbReference>
<keyword evidence="8" id="KW-1185">Reference proteome</keyword>
<dbReference type="InterPro" id="IPR020084">
    <property type="entry name" value="NUDIX_hydrolase_CS"/>
</dbReference>
<feature type="domain" description="Nudix hydrolase" evidence="6">
    <location>
        <begin position="22"/>
        <end position="156"/>
    </location>
</feature>
<keyword evidence="3" id="KW-0479">Metal-binding</keyword>
<organism evidence="7 8">
    <name type="scientific">Nocardia callitridis</name>
    <dbReference type="NCBI Taxonomy" id="648753"/>
    <lineage>
        <taxon>Bacteria</taxon>
        <taxon>Bacillati</taxon>
        <taxon>Actinomycetota</taxon>
        <taxon>Actinomycetes</taxon>
        <taxon>Mycobacteriales</taxon>
        <taxon>Nocardiaceae</taxon>
        <taxon>Nocardia</taxon>
    </lineage>
</organism>
<proteinExistence type="inferred from homology"/>
<dbReference type="PANTHER" id="PTHR43758:SF2">
    <property type="entry name" value="OXIDIZED PURINE NUCLEOSIDE TRIPHOSPHATE HYDROLASE"/>
    <property type="match status" value="1"/>
</dbReference>
<accession>A0ABP9KU04</accession>
<comment type="cofactor">
    <cofactor evidence="1">
        <name>Mg(2+)</name>
        <dbReference type="ChEBI" id="CHEBI:18420"/>
    </cofactor>
</comment>
<keyword evidence="5" id="KW-0460">Magnesium</keyword>
<comment type="similarity">
    <text evidence="2">Belongs to the Nudix hydrolase family.</text>
</comment>
<keyword evidence="4" id="KW-0378">Hydrolase</keyword>
<evidence type="ECO:0000313" key="8">
    <source>
        <dbReference type="Proteomes" id="UP001500603"/>
    </source>
</evidence>
<dbReference type="PROSITE" id="PS00893">
    <property type="entry name" value="NUDIX_BOX"/>
    <property type="match status" value="1"/>
</dbReference>
<evidence type="ECO:0000256" key="2">
    <source>
        <dbReference type="ARBA" id="ARBA00005582"/>
    </source>
</evidence>
<evidence type="ECO:0000256" key="5">
    <source>
        <dbReference type="ARBA" id="ARBA00022842"/>
    </source>
</evidence>
<dbReference type="Gene3D" id="3.90.79.10">
    <property type="entry name" value="Nucleoside Triphosphate Pyrophosphohydrolase"/>
    <property type="match status" value="1"/>
</dbReference>
<sequence>MVCGVPDRGFETAHPATLSVHHPRDQYSGLVIRTAALAHVRDRRLLQARSIGKNVFYMAGGKIDPGETPVLALHREVREELGVGVRSYTELGIFRAEAYGHAPGTPLHMTCFTAELDGEPTPTSEIAELRYFTIAEYAAMEHVAPGSMLVFRKLRELDLID</sequence>
<dbReference type="Proteomes" id="UP001500603">
    <property type="component" value="Unassembled WGS sequence"/>
</dbReference>
<dbReference type="EMBL" id="BAABJM010000006">
    <property type="protein sequence ID" value="GAA5064150.1"/>
    <property type="molecule type" value="Genomic_DNA"/>
</dbReference>
<dbReference type="Pfam" id="PF00293">
    <property type="entry name" value="NUDIX"/>
    <property type="match status" value="1"/>
</dbReference>
<dbReference type="PANTHER" id="PTHR43758">
    <property type="entry name" value="7,8-DIHYDRO-8-OXOGUANINE TRIPHOSPHATASE"/>
    <property type="match status" value="1"/>
</dbReference>
<name>A0ABP9KU04_9NOCA</name>
<reference evidence="8" key="1">
    <citation type="journal article" date="2019" name="Int. J. Syst. Evol. Microbiol.">
        <title>The Global Catalogue of Microorganisms (GCM) 10K type strain sequencing project: providing services to taxonomists for standard genome sequencing and annotation.</title>
        <authorList>
            <consortium name="The Broad Institute Genomics Platform"/>
            <consortium name="The Broad Institute Genome Sequencing Center for Infectious Disease"/>
            <person name="Wu L."/>
            <person name="Ma J."/>
        </authorList>
    </citation>
    <scope>NUCLEOTIDE SEQUENCE [LARGE SCALE GENOMIC DNA]</scope>
    <source>
        <strain evidence="8">JCM 18298</strain>
    </source>
</reference>
<gene>
    <name evidence="7" type="ORF">GCM10023318_49750</name>
</gene>
<evidence type="ECO:0000256" key="4">
    <source>
        <dbReference type="ARBA" id="ARBA00022801"/>
    </source>
</evidence>
<dbReference type="PROSITE" id="PS51462">
    <property type="entry name" value="NUDIX"/>
    <property type="match status" value="1"/>
</dbReference>
<dbReference type="CDD" id="cd04690">
    <property type="entry name" value="NUDIX_Hydrolase"/>
    <property type="match status" value="1"/>
</dbReference>
<evidence type="ECO:0000259" key="6">
    <source>
        <dbReference type="PROSITE" id="PS51462"/>
    </source>
</evidence>
<evidence type="ECO:0000256" key="3">
    <source>
        <dbReference type="ARBA" id="ARBA00022723"/>
    </source>
</evidence>
<dbReference type="InterPro" id="IPR015797">
    <property type="entry name" value="NUDIX_hydrolase-like_dom_sf"/>
</dbReference>
<dbReference type="InterPro" id="IPR000086">
    <property type="entry name" value="NUDIX_hydrolase_dom"/>
</dbReference>